<dbReference type="Proteomes" id="UP000018936">
    <property type="component" value="Unassembled WGS sequence"/>
</dbReference>
<keyword evidence="15" id="KW-1185">Reference proteome</keyword>
<keyword evidence="6" id="KW-0963">Cytoplasm</keyword>
<evidence type="ECO:0000256" key="4">
    <source>
        <dbReference type="ARBA" id="ARBA00004496"/>
    </source>
</evidence>
<evidence type="ECO:0000259" key="13">
    <source>
        <dbReference type="Pfam" id="PF12832"/>
    </source>
</evidence>
<evidence type="ECO:0000256" key="2">
    <source>
        <dbReference type="ARBA" id="ARBA00004141"/>
    </source>
</evidence>
<dbReference type="InterPro" id="IPR024989">
    <property type="entry name" value="MFS_assoc_dom"/>
</dbReference>
<evidence type="ECO:0000256" key="1">
    <source>
        <dbReference type="ARBA" id="ARBA00004123"/>
    </source>
</evidence>
<dbReference type="PANTHER" id="PTHR15593:SF2">
    <property type="entry name" value="PHOSPHOINOSITIDE 3-KINASE REGULATORY SUBUNIT 5"/>
    <property type="match status" value="1"/>
</dbReference>
<feature type="domain" description="Major facilitator superfamily associated" evidence="13">
    <location>
        <begin position="1778"/>
        <end position="2062"/>
    </location>
</feature>
<dbReference type="InterPro" id="IPR036259">
    <property type="entry name" value="MFS_trans_sf"/>
</dbReference>
<keyword evidence="14" id="KW-0808">Transferase</keyword>
<dbReference type="OrthoDB" id="9932678at2759"/>
<organism evidence="14 15">
    <name type="scientific">Ophiophagus hannah</name>
    <name type="common">King cobra</name>
    <name type="synonym">Naja hannah</name>
    <dbReference type="NCBI Taxonomy" id="8665"/>
    <lineage>
        <taxon>Eukaryota</taxon>
        <taxon>Metazoa</taxon>
        <taxon>Chordata</taxon>
        <taxon>Craniata</taxon>
        <taxon>Vertebrata</taxon>
        <taxon>Euteleostomi</taxon>
        <taxon>Lepidosauria</taxon>
        <taxon>Squamata</taxon>
        <taxon>Bifurcata</taxon>
        <taxon>Unidentata</taxon>
        <taxon>Episquamata</taxon>
        <taxon>Toxicofera</taxon>
        <taxon>Serpentes</taxon>
        <taxon>Colubroidea</taxon>
        <taxon>Elapidae</taxon>
        <taxon>Elapinae</taxon>
        <taxon>Ophiophagus</taxon>
    </lineage>
</organism>
<evidence type="ECO:0000256" key="6">
    <source>
        <dbReference type="ARBA" id="ARBA00022490"/>
    </source>
</evidence>
<keyword evidence="7 12" id="KW-0812">Transmembrane</keyword>
<reference evidence="14 15" key="1">
    <citation type="journal article" date="2013" name="Proc. Natl. Acad. Sci. U.S.A.">
        <title>The king cobra genome reveals dynamic gene evolution and adaptation in the snake venom system.</title>
        <authorList>
            <person name="Vonk F.J."/>
            <person name="Casewell N.R."/>
            <person name="Henkel C.V."/>
            <person name="Heimberg A.M."/>
            <person name="Jansen H.J."/>
            <person name="McCleary R.J."/>
            <person name="Kerkkamp H.M."/>
            <person name="Vos R.A."/>
            <person name="Guerreiro I."/>
            <person name="Calvete J.J."/>
            <person name="Wuster W."/>
            <person name="Woods A.E."/>
            <person name="Logan J.M."/>
            <person name="Harrison R.A."/>
            <person name="Castoe T.A."/>
            <person name="de Koning A.P."/>
            <person name="Pollock D.D."/>
            <person name="Yandell M."/>
            <person name="Calderon D."/>
            <person name="Renjifo C."/>
            <person name="Currier R.B."/>
            <person name="Salgado D."/>
            <person name="Pla D."/>
            <person name="Sanz L."/>
            <person name="Hyder A.S."/>
            <person name="Ribeiro J.M."/>
            <person name="Arntzen J.W."/>
            <person name="van den Thillart G.E."/>
            <person name="Boetzer M."/>
            <person name="Pirovano W."/>
            <person name="Dirks R.P."/>
            <person name="Spaink H.P."/>
            <person name="Duboule D."/>
            <person name="McGlinn E."/>
            <person name="Kini R.M."/>
            <person name="Richardson M.K."/>
        </authorList>
    </citation>
    <scope>NUCLEOTIDE SEQUENCE</scope>
    <source>
        <tissue evidence="14">Blood</tissue>
    </source>
</reference>
<evidence type="ECO:0000313" key="14">
    <source>
        <dbReference type="EMBL" id="ETE74144.1"/>
    </source>
</evidence>
<evidence type="ECO:0000256" key="12">
    <source>
        <dbReference type="SAM" id="Phobius"/>
    </source>
</evidence>
<dbReference type="PANTHER" id="PTHR15593">
    <property type="entry name" value="PHOSPHATIDYLINOSITOL 3-KINASE REGULATORY SUBUNIT"/>
    <property type="match status" value="1"/>
</dbReference>
<keyword evidence="10" id="KW-0539">Nucleus</keyword>
<evidence type="ECO:0000256" key="5">
    <source>
        <dbReference type="ARBA" id="ARBA00022475"/>
    </source>
</evidence>
<sequence>MEKGDEVKCSTQRVQRTGSTMHWRDASMALAKAHFLQVHGQSKILAIEAGLCLNCWSLQELVNRDAGNYLILLEKILQKTQEVQEKCDYNLFTPLAFLFSATLLCIPHFPSDSDLLLRAVRMYRDFLTWPVPYCNICQELLNFINNELKAPGISFQRLVKAEQGLPRKGCENSTVTVLLLNPSEVDGEFLSVAEKLSTADHSQHTLLVTLLEHTYQANFGTRFNLAKLRQILKLKTAEELIKIFTRTTEAQEMAALTNNEPSTAREQLESALLEIARTAGLPEIADGDQLSKLRVIPMPVARCYVYRWDTDNFDILNEVLDKEVDYPKPVLLEDEEEEEEDVNNCFAEKDCLLSTLASVRKDSMYSTLSEDDPCDSQVSVISALSKNSELSLASKKSLKSFVSSLKDSMDSGYVEDSDDNSLDLTGRLDLKEQKVSHRHRYRLSNRLYKLFKSKSQMILGRDLRDVSDVASLSLPLRRAESLCNPVAKDRIPPRSRRAQSLPQHMLSATLLQSHIAQNTFVQRRPLLSCDEDTKISTLRVVVFGSDRISGKVARAYSSLKSQESNCPCLTRYCRLQFFYVPVKRSNPTSFALTYPLLSSGSPNSHGSGSMDPGMGGMESSTNDISFYIGMLDPWYERNVLGLMNLPTNQSIKPEGESSEETTTQLPILADMILYYCRFATHSVLLQVYQAELTFIGGERRTEIFIHSLELGHSAATRAIKASGPGCKRLGIDGDREAIPLTLRITYNKRAVSGRSRWNDTEKVCTSVNISKGCKRQEELGPKTECLTLTATEVIKRQSSKSKKSFNQQIGIYQLKVDKVQITGVNCSFAVCLDQDERKILQSVTRNHLDMLQADVKSLHATNPRSVSPAPGEIPLHYFLPEIPLISALFCACQLLLLVEHFPKNTRKNGLGLQDEIGQGELVTRKFPYQKTLEDILKILSDIAEVESDFLRSVHALLRELDGHHPAFQSERAVCFFQAERCNHQKHIIPLVHTLMYTLIKVPCLSDDLYERVYDFFKKLLTLPKPFCTIGLDYACQLKLERAIPGILYQRKVSAEQGLKNDSFPYQDKIFMFVDPDLLSGAVCQALVDEIKAAQMFQCARSCMIYVIAHAFQTGLKEHCDMRNLHEAFQAKPLDEIEHCFQEVMAATEHAVEEMNVEYSRYVEALENIYRTLLSSSERRVKSSVDKSSDIPLPNPKISFHLWTDEDQLWKELVQFLRSPSQCGEQDSLSPGLDGFEFQDLVPDYDCCEQTRFSVLSNDSGIERDLPLLADDMPTSCNAETEHSRLQRKGCMKKKYADSVALLQSNCSGQGAKPTGKLHRKSGGSIIEPIVKVKKLHTARVLVLGDDRGDPCELAAYLGRADPWYESNINSLCYTIPKLATMLSSPSKSTLSELFIIDVIAYYVRLGLQPVFFQVYAVKIFFNDAALEPVEDIFLTELRINFEEFNTSKDNLPTKKKPTIEFPGAELTLLYKKVLLSNREKDEIISLRSTGLVIKTIPSHEFEDLVCLTANIEEVIKTSGRSYSLMTNTIRMRNISLRSIDQRCFTVFLDKDSRRAYKNVISDSTTLHEIKEIGTGLLLTLIPPVNKDIIYKYCNMSQHPTKQLTTMQVPDITMNHLNAMNGNSFADHKMWSTESLGMISKDQESKIKPTVMYTSFKIKNIKTPIINQGSHDVAIKPQQFVDASSGVTSGISGEAIVPAEQNLERTTVNVPLKETAGIMTIKENADQNDSRRNSNFTFYTTPSPVTEVPYVLKNLSGRRERAQDISSQLLQGTDFLDSEHQVFLMVLGAVVLWELLAGPLEWMVDDSLYEYLDFVDAADRYENLWIWSYLGSSLGVCSTAIFVDQLNCFLSTNIPHFAVHFYGYALFMTLTLLVSTFFPIYVSEKNEHVNKTVKALNLIGSDGRTILCAVTIFLTGAIGSTVQNFLFWQMQDQGSHELFMGLSVTIGLIAEILLYIFKSKLLKALSSGGTVALGLSCLAAQLLYYSFLWNSWAVLPIQVFCAFSNGALWWAVNVLADDVATPGTERSLHLVLQGLSHGCGASLGSFAGGFVVNSFGLAMLYRACSITLILWLVLFLVAQSKLPRQKRINYSRLLAADSSDMSDSDYDEEKERDWLVKAMKDDNFTRNW</sequence>
<proteinExistence type="predicted"/>
<dbReference type="GO" id="GO:0005944">
    <property type="term" value="C:phosphatidylinositol 3-kinase complex, class IB"/>
    <property type="evidence" value="ECO:0007669"/>
    <property type="project" value="InterPro"/>
</dbReference>
<feature type="transmembrane region" description="Helical" evidence="12">
    <location>
        <begin position="1937"/>
        <end position="1956"/>
    </location>
</feature>
<evidence type="ECO:0000256" key="8">
    <source>
        <dbReference type="ARBA" id="ARBA00022989"/>
    </source>
</evidence>
<evidence type="ECO:0000256" key="10">
    <source>
        <dbReference type="ARBA" id="ARBA00023242"/>
    </source>
</evidence>
<feature type="transmembrane region" description="Helical" evidence="12">
    <location>
        <begin position="1968"/>
        <end position="1986"/>
    </location>
</feature>
<protein>
    <recommendedName>
        <fullName evidence="11">Phosphoinositide 3-kinase regulatory subunit 5</fullName>
    </recommendedName>
</protein>
<accession>V8PHW9</accession>
<feature type="transmembrane region" description="Helical" evidence="12">
    <location>
        <begin position="1861"/>
        <end position="1881"/>
    </location>
</feature>
<dbReference type="InterPro" id="IPR019522">
    <property type="entry name" value="PIK3R5/6"/>
</dbReference>
<dbReference type="GO" id="GO:0007186">
    <property type="term" value="P:G protein-coupled receptor signaling pathway"/>
    <property type="evidence" value="ECO:0007669"/>
    <property type="project" value="TreeGrafter"/>
</dbReference>
<feature type="transmembrane region" description="Helical" evidence="12">
    <location>
        <begin position="2057"/>
        <end position="2077"/>
    </location>
</feature>
<feature type="transmembrane region" description="Helical" evidence="12">
    <location>
        <begin position="2027"/>
        <end position="2051"/>
    </location>
</feature>
<dbReference type="GO" id="GO:0005737">
    <property type="term" value="C:cytoplasm"/>
    <property type="evidence" value="ECO:0007669"/>
    <property type="project" value="UniProtKB-SubCell"/>
</dbReference>
<dbReference type="Pfam" id="PF12832">
    <property type="entry name" value="MFS_1_like"/>
    <property type="match status" value="1"/>
</dbReference>
<feature type="non-terminal residue" evidence="14">
    <location>
        <position position="1"/>
    </location>
</feature>
<name>V8PHW9_OPHHA</name>
<feature type="transmembrane region" description="Helical" evidence="12">
    <location>
        <begin position="1823"/>
        <end position="1841"/>
    </location>
</feature>
<evidence type="ECO:0000256" key="9">
    <source>
        <dbReference type="ARBA" id="ARBA00023136"/>
    </source>
</evidence>
<feature type="transmembrane region" description="Helical" evidence="12">
    <location>
        <begin position="1902"/>
        <end position="1925"/>
    </location>
</feature>
<dbReference type="GO" id="GO:0005886">
    <property type="term" value="C:plasma membrane"/>
    <property type="evidence" value="ECO:0007669"/>
    <property type="project" value="UniProtKB-SubCell"/>
</dbReference>
<dbReference type="GO" id="GO:0016301">
    <property type="term" value="F:kinase activity"/>
    <property type="evidence" value="ECO:0007669"/>
    <property type="project" value="UniProtKB-KW"/>
</dbReference>
<evidence type="ECO:0000256" key="7">
    <source>
        <dbReference type="ARBA" id="ARBA00022692"/>
    </source>
</evidence>
<evidence type="ECO:0000256" key="11">
    <source>
        <dbReference type="ARBA" id="ARBA00040195"/>
    </source>
</evidence>
<comment type="subcellular location">
    <subcellularLocation>
        <location evidence="3">Cell membrane</location>
        <topology evidence="3">Peripheral membrane protein</topology>
    </subcellularLocation>
    <subcellularLocation>
        <location evidence="4">Cytoplasm</location>
    </subcellularLocation>
    <subcellularLocation>
        <location evidence="2">Membrane</location>
        <topology evidence="2">Multi-pass membrane protein</topology>
    </subcellularLocation>
    <subcellularLocation>
        <location evidence="1">Nucleus</location>
    </subcellularLocation>
</comment>
<feature type="transmembrane region" description="Helical" evidence="12">
    <location>
        <begin position="1992"/>
        <end position="2015"/>
    </location>
</feature>
<feature type="transmembrane region" description="Helical" evidence="12">
    <location>
        <begin position="1781"/>
        <end position="1803"/>
    </location>
</feature>
<dbReference type="Pfam" id="PF10486">
    <property type="entry name" value="PI3K_1B_p101"/>
    <property type="match status" value="3"/>
</dbReference>
<dbReference type="CDD" id="cd17479">
    <property type="entry name" value="MFS_MFSD6L"/>
    <property type="match status" value="1"/>
</dbReference>
<keyword evidence="14" id="KW-0418">Kinase</keyword>
<keyword evidence="5" id="KW-1003">Cell membrane</keyword>
<dbReference type="SUPFAM" id="SSF103473">
    <property type="entry name" value="MFS general substrate transporter"/>
    <property type="match status" value="1"/>
</dbReference>
<dbReference type="EMBL" id="AZIM01000001">
    <property type="protein sequence ID" value="ETE74144.1"/>
    <property type="molecule type" value="Genomic_DNA"/>
</dbReference>
<dbReference type="Gene3D" id="1.20.1250.20">
    <property type="entry name" value="MFS general substrate transporter like domains"/>
    <property type="match status" value="1"/>
</dbReference>
<evidence type="ECO:0000256" key="3">
    <source>
        <dbReference type="ARBA" id="ARBA00004202"/>
    </source>
</evidence>
<keyword evidence="9 12" id="KW-0472">Membrane</keyword>
<comment type="caution">
    <text evidence="14">The sequence shown here is derived from an EMBL/GenBank/DDBJ whole genome shotgun (WGS) entry which is preliminary data.</text>
</comment>
<dbReference type="GO" id="GO:0046935">
    <property type="term" value="F:1-phosphatidylinositol-3-kinase regulator activity"/>
    <property type="evidence" value="ECO:0007669"/>
    <property type="project" value="InterPro"/>
</dbReference>
<dbReference type="GO" id="GO:0005634">
    <property type="term" value="C:nucleus"/>
    <property type="evidence" value="ECO:0007669"/>
    <property type="project" value="UniProtKB-SubCell"/>
</dbReference>
<gene>
    <name evidence="14" type="primary">PIK3R5</name>
    <name evidence="14" type="ORF">L345_00004</name>
</gene>
<keyword evidence="8 12" id="KW-1133">Transmembrane helix</keyword>
<evidence type="ECO:0000313" key="15">
    <source>
        <dbReference type="Proteomes" id="UP000018936"/>
    </source>
</evidence>